<dbReference type="RefSeq" id="WP_368503539.1">
    <property type="nucleotide sequence ID" value="NZ_CP162551.1"/>
</dbReference>
<dbReference type="InterPro" id="IPR029787">
    <property type="entry name" value="Nucleotide_cyclase"/>
</dbReference>
<dbReference type="InterPro" id="IPR050469">
    <property type="entry name" value="Diguanylate_Cyclase"/>
</dbReference>
<dbReference type="Gene3D" id="3.30.450.40">
    <property type="match status" value="2"/>
</dbReference>
<dbReference type="SUPFAM" id="SSF55781">
    <property type="entry name" value="GAF domain-like"/>
    <property type="match status" value="2"/>
</dbReference>
<reference evidence="2" key="1">
    <citation type="submission" date="2024-07" db="EMBL/GenBank/DDBJ databases">
        <title>Identification and characteristics of an arsenic-resistant bacterial isolate, which belongs to a novel species.</title>
        <authorList>
            <person name="Juszczyk A."/>
            <person name="Kowalczyk A."/>
            <person name="Was K."/>
            <person name="Kosowicz W."/>
            <person name="Budzyn A."/>
            <person name="Latowski D."/>
        </authorList>
    </citation>
    <scope>NUCLEOTIDE SEQUENCE</scope>
    <source>
        <strain evidence="2">As8PL</strain>
    </source>
</reference>
<organism evidence="2">
    <name type="scientific">Alkalihalophilus sp. As8PL</name>
    <dbReference type="NCBI Taxonomy" id="3237103"/>
    <lineage>
        <taxon>Bacteria</taxon>
        <taxon>Bacillati</taxon>
        <taxon>Bacillota</taxon>
        <taxon>Bacilli</taxon>
        <taxon>Bacillales</taxon>
        <taxon>Bacillaceae</taxon>
        <taxon>Alkalihalophilus</taxon>
    </lineage>
</organism>
<dbReference type="CDD" id="cd01949">
    <property type="entry name" value="GGDEF"/>
    <property type="match status" value="1"/>
</dbReference>
<evidence type="ECO:0000313" key="2">
    <source>
        <dbReference type="EMBL" id="XDI36034.1"/>
    </source>
</evidence>
<feature type="domain" description="GGDEF" evidence="1">
    <location>
        <begin position="494"/>
        <end position="623"/>
    </location>
</feature>
<accession>A0AB39BQQ0</accession>
<dbReference type="GO" id="GO:0005886">
    <property type="term" value="C:plasma membrane"/>
    <property type="evidence" value="ECO:0007669"/>
    <property type="project" value="TreeGrafter"/>
</dbReference>
<dbReference type="PROSITE" id="PS50887">
    <property type="entry name" value="GGDEF"/>
    <property type="match status" value="1"/>
</dbReference>
<dbReference type="GO" id="GO:1902201">
    <property type="term" value="P:negative regulation of bacterial-type flagellum-dependent cell motility"/>
    <property type="evidence" value="ECO:0007669"/>
    <property type="project" value="TreeGrafter"/>
</dbReference>
<dbReference type="EMBL" id="CP162551">
    <property type="protein sequence ID" value="XDI36034.1"/>
    <property type="molecule type" value="Genomic_DNA"/>
</dbReference>
<dbReference type="Pfam" id="PF00990">
    <property type="entry name" value="GGDEF"/>
    <property type="match status" value="1"/>
</dbReference>
<proteinExistence type="predicted"/>
<dbReference type="GO" id="GO:0052621">
    <property type="term" value="F:diguanylate cyclase activity"/>
    <property type="evidence" value="ECO:0007669"/>
    <property type="project" value="UniProtKB-EC"/>
</dbReference>
<keyword evidence="2" id="KW-0548">Nucleotidyltransferase</keyword>
<dbReference type="PANTHER" id="PTHR45138:SF9">
    <property type="entry name" value="DIGUANYLATE CYCLASE DGCM-RELATED"/>
    <property type="match status" value="1"/>
</dbReference>
<dbReference type="NCBIfam" id="TIGR00254">
    <property type="entry name" value="GGDEF"/>
    <property type="match status" value="1"/>
</dbReference>
<name>A0AB39BQQ0_9BACI</name>
<sequence>MSKTQGENAFGMKMEIEEWLVGANYKIEFLELASSYQTLAKKVGRSEQIETVALYEKIHDYFHLIQTNGDEVPAQVPQELIEQHIQKVDDEQRYFCIEGNIISTKPKWNLCIPLYQNDKCFGLIIHTFLNAGAAKSFMNKNLSLDHFESLFAQGYDRDRANSIGIKRDLLLQVTKKCHGSMDIREVLKQIVTALNQIFPNGTVHLYLTHEWKVDQDLSIKPLMYGIENSNRFAEHAYLKGELQVERAGRNINIYAPLRGKQAVYGVVELEVQMAKPLLKYEIEFINMLADTGGNALENAELYQQSRNLNHDLQLINQTTHQLNTHLRLKDTISFMTKQIVVSFGAEQVGFVLFESGGDIKVMKGSTPAFESTSLLTVLDQLFIEMKHNREPQFIGDSQNHKLFNHPKYRTLLAVPMIQSGVLKGAVIVLHSKAYRFSYDSFKLLQSLVRHSTLAFTNAMLHERLEKLVITDHLTNLYSRNYLDQTIYESLENDGYGAYLLFDIDNFKQVNDNYGHQTGDEIIVQVANILKGSIRDEDVAARWGGEELAVYLPKVELLAAEKIADRIVLAVAEETNPYVTISCGVAYWHKEDCPMSSKELLKMADDGLYAAKKLGKNRSYAQQELHAYKEKA</sequence>
<protein>
    <submittedName>
        <fullName evidence="2">Diguanylate cyclase</fullName>
        <ecNumber evidence="2">2.7.7.65</ecNumber>
    </submittedName>
</protein>
<dbReference type="FunFam" id="3.30.70.270:FF:000001">
    <property type="entry name" value="Diguanylate cyclase domain protein"/>
    <property type="match status" value="1"/>
</dbReference>
<keyword evidence="2" id="KW-0808">Transferase</keyword>
<dbReference type="InterPro" id="IPR000160">
    <property type="entry name" value="GGDEF_dom"/>
</dbReference>
<evidence type="ECO:0000259" key="1">
    <source>
        <dbReference type="PROSITE" id="PS50887"/>
    </source>
</evidence>
<dbReference type="AlphaFoldDB" id="A0AB39BQQ0"/>
<dbReference type="Gene3D" id="3.30.70.270">
    <property type="match status" value="1"/>
</dbReference>
<dbReference type="InterPro" id="IPR003018">
    <property type="entry name" value="GAF"/>
</dbReference>
<dbReference type="GO" id="GO:0043709">
    <property type="term" value="P:cell adhesion involved in single-species biofilm formation"/>
    <property type="evidence" value="ECO:0007669"/>
    <property type="project" value="TreeGrafter"/>
</dbReference>
<dbReference type="EC" id="2.7.7.65" evidence="2"/>
<dbReference type="SUPFAM" id="SSF55073">
    <property type="entry name" value="Nucleotide cyclase"/>
    <property type="match status" value="1"/>
</dbReference>
<dbReference type="PANTHER" id="PTHR45138">
    <property type="entry name" value="REGULATORY COMPONENTS OF SENSORY TRANSDUCTION SYSTEM"/>
    <property type="match status" value="1"/>
</dbReference>
<dbReference type="InterPro" id="IPR043128">
    <property type="entry name" value="Rev_trsase/Diguanyl_cyclase"/>
</dbReference>
<gene>
    <name evidence="2" type="ORF">AB3N04_15175</name>
</gene>
<dbReference type="SMART" id="SM00267">
    <property type="entry name" value="GGDEF"/>
    <property type="match status" value="1"/>
</dbReference>
<dbReference type="Pfam" id="PF13185">
    <property type="entry name" value="GAF_2"/>
    <property type="match status" value="1"/>
</dbReference>
<dbReference type="InterPro" id="IPR029016">
    <property type="entry name" value="GAF-like_dom_sf"/>
</dbReference>